<feature type="compositionally biased region" description="Basic and acidic residues" evidence="2">
    <location>
        <begin position="1"/>
        <end position="16"/>
    </location>
</feature>
<gene>
    <name evidence="3" type="ORF">GQN54_10305</name>
</gene>
<evidence type="ECO:0000313" key="3">
    <source>
        <dbReference type="EMBL" id="NBG66510.1"/>
    </source>
</evidence>
<evidence type="ECO:0000256" key="2">
    <source>
        <dbReference type="SAM" id="MobiDB-lite"/>
    </source>
</evidence>
<protein>
    <submittedName>
        <fullName evidence="3">DUF2452 domain-containing protein</fullName>
    </submittedName>
</protein>
<proteinExistence type="predicted"/>
<sequence>MSERRTHNPIDKDKITETPSTLPYAHNVSSAVIFPDDKERIKSTAMSAMVEQTNSQMKQIYDQMELLIQQANKLKSRVEISEQIYKSEMGFKPLVGHTYYFYTRENGRDLLSMIAPDQWGRMGGYKTFVAKAKLLADHTWEILD</sequence>
<comment type="caution">
    <text evidence="3">The sequence shown here is derived from an EMBL/GenBank/DDBJ whole genome shotgun (WGS) entry which is preliminary data.</text>
</comment>
<dbReference type="Pfam" id="PF10504">
    <property type="entry name" value="DUF2452"/>
    <property type="match status" value="1"/>
</dbReference>
<organism evidence="3 4">
    <name type="scientific">Acidiluteibacter ferrifornacis</name>
    <dbReference type="NCBI Taxonomy" id="2692424"/>
    <lineage>
        <taxon>Bacteria</taxon>
        <taxon>Pseudomonadati</taxon>
        <taxon>Bacteroidota</taxon>
        <taxon>Flavobacteriia</taxon>
        <taxon>Flavobacteriales</taxon>
        <taxon>Cryomorphaceae</taxon>
        <taxon>Acidiluteibacter</taxon>
    </lineage>
</organism>
<evidence type="ECO:0000313" key="4">
    <source>
        <dbReference type="Proteomes" id="UP000470771"/>
    </source>
</evidence>
<reference evidence="3 4" key="1">
    <citation type="submission" date="2019-12" db="EMBL/GenBank/DDBJ databases">
        <authorList>
            <person name="Zhao J."/>
        </authorList>
    </citation>
    <scope>NUCLEOTIDE SEQUENCE [LARGE SCALE GENOMIC DNA]</scope>
    <source>
        <strain evidence="3 4">S-15</strain>
    </source>
</reference>
<accession>A0A6N9NMR8</accession>
<dbReference type="AlphaFoldDB" id="A0A6N9NMR8"/>
<feature type="coiled-coil region" evidence="1">
    <location>
        <begin position="50"/>
        <end position="77"/>
    </location>
</feature>
<dbReference type="Proteomes" id="UP000470771">
    <property type="component" value="Unassembled WGS sequence"/>
</dbReference>
<feature type="region of interest" description="Disordered" evidence="2">
    <location>
        <begin position="1"/>
        <end position="21"/>
    </location>
</feature>
<keyword evidence="1" id="KW-0175">Coiled coil</keyword>
<dbReference type="RefSeq" id="WP_160633455.1">
    <property type="nucleotide sequence ID" value="NZ_WWNE01000007.1"/>
</dbReference>
<dbReference type="InterPro" id="IPR019534">
    <property type="entry name" value="DUF2452"/>
</dbReference>
<keyword evidence="4" id="KW-1185">Reference proteome</keyword>
<name>A0A6N9NMR8_9FLAO</name>
<dbReference type="EMBL" id="WWNE01000007">
    <property type="protein sequence ID" value="NBG66510.1"/>
    <property type="molecule type" value="Genomic_DNA"/>
</dbReference>
<evidence type="ECO:0000256" key="1">
    <source>
        <dbReference type="SAM" id="Coils"/>
    </source>
</evidence>